<dbReference type="PANTHER" id="PTHR34478:SF2">
    <property type="entry name" value="MEMBRANE PROTEIN"/>
    <property type="match status" value="1"/>
</dbReference>
<dbReference type="Proteomes" id="UP000178086">
    <property type="component" value="Unassembled WGS sequence"/>
</dbReference>
<keyword evidence="3" id="KW-0812">Transmembrane</keyword>
<dbReference type="AlphaFoldDB" id="A0A1F2UX04"/>
<name>A0A1F2UX04_9ACTN</name>
<evidence type="ECO:0000256" key="5">
    <source>
        <dbReference type="ARBA" id="ARBA00023136"/>
    </source>
</evidence>
<organism evidence="6 7">
    <name type="scientific">Candidatus Aquicultor primus</name>
    <dbReference type="NCBI Taxonomy" id="1797195"/>
    <lineage>
        <taxon>Bacteria</taxon>
        <taxon>Bacillati</taxon>
        <taxon>Actinomycetota</taxon>
        <taxon>Candidatus Aquicultoria</taxon>
        <taxon>Candidatus Aquicultorales</taxon>
        <taxon>Candidatus Aquicultoraceae</taxon>
        <taxon>Candidatus Aquicultor</taxon>
    </lineage>
</organism>
<keyword evidence="5" id="KW-0472">Membrane</keyword>
<sequence>MKKGLIAVVAIVVVLVGIGAILAGYYNSFITKSQGVDNQWAQVETQYQRRFDLIPNLVSATRGTMKQEREVFGAIAEARTRYSGAQTPGEQVEAANQMESALGRLLVVMENYPQLLSNNTVQQLMAQLEGTENRISVERRRYNDIVRDYNTSVKRVPGALFAGIFGFSEKPYFESQEGAEQTPKVDLENE</sequence>
<comment type="caution">
    <text evidence="6">The sequence shown here is derived from an EMBL/GenBank/DDBJ whole genome shotgun (WGS) entry which is preliminary data.</text>
</comment>
<dbReference type="PANTHER" id="PTHR34478">
    <property type="entry name" value="PROTEIN LEMA"/>
    <property type="match status" value="1"/>
</dbReference>
<evidence type="ECO:0000313" key="7">
    <source>
        <dbReference type="Proteomes" id="UP000178086"/>
    </source>
</evidence>
<comment type="subcellular location">
    <subcellularLocation>
        <location evidence="1">Membrane</location>
        <topology evidence="1">Single-pass membrane protein</topology>
    </subcellularLocation>
</comment>
<dbReference type="SUPFAM" id="SSF140478">
    <property type="entry name" value="LemA-like"/>
    <property type="match status" value="1"/>
</dbReference>
<gene>
    <name evidence="6" type="ORF">A2074_07985</name>
</gene>
<accession>A0A1F2UX04</accession>
<evidence type="ECO:0000313" key="6">
    <source>
        <dbReference type="EMBL" id="OFW35936.1"/>
    </source>
</evidence>
<protein>
    <submittedName>
        <fullName evidence="6">LemA family protein</fullName>
    </submittedName>
</protein>
<reference evidence="6 7" key="1">
    <citation type="journal article" date="2016" name="Nat. Commun.">
        <title>Thousands of microbial genomes shed light on interconnected biogeochemical processes in an aquifer system.</title>
        <authorList>
            <person name="Anantharaman K."/>
            <person name="Brown C.T."/>
            <person name="Hug L.A."/>
            <person name="Sharon I."/>
            <person name="Castelle C.J."/>
            <person name="Probst A.J."/>
            <person name="Thomas B.C."/>
            <person name="Singh A."/>
            <person name="Wilkins M.J."/>
            <person name="Karaoz U."/>
            <person name="Brodie E.L."/>
            <person name="Williams K.H."/>
            <person name="Hubbard S.S."/>
            <person name="Banfield J.F."/>
        </authorList>
    </citation>
    <scope>NUCLEOTIDE SEQUENCE [LARGE SCALE GENOMIC DNA]</scope>
</reference>
<dbReference type="GO" id="GO:0016020">
    <property type="term" value="C:membrane"/>
    <property type="evidence" value="ECO:0007669"/>
    <property type="project" value="UniProtKB-SubCell"/>
</dbReference>
<keyword evidence="4" id="KW-1133">Transmembrane helix</keyword>
<evidence type="ECO:0000256" key="2">
    <source>
        <dbReference type="ARBA" id="ARBA00008854"/>
    </source>
</evidence>
<proteinExistence type="inferred from homology"/>
<comment type="similarity">
    <text evidence="2">Belongs to the LemA family.</text>
</comment>
<dbReference type="Gene3D" id="1.20.1440.20">
    <property type="entry name" value="LemA-like domain"/>
    <property type="match status" value="1"/>
</dbReference>
<dbReference type="InterPro" id="IPR007156">
    <property type="entry name" value="MamQ_LemA"/>
</dbReference>
<dbReference type="EMBL" id="MELI01000004">
    <property type="protein sequence ID" value="OFW35936.1"/>
    <property type="molecule type" value="Genomic_DNA"/>
</dbReference>
<dbReference type="InterPro" id="IPR023353">
    <property type="entry name" value="LemA-like_dom_sf"/>
</dbReference>
<evidence type="ECO:0000256" key="3">
    <source>
        <dbReference type="ARBA" id="ARBA00022692"/>
    </source>
</evidence>
<dbReference type="Pfam" id="PF04011">
    <property type="entry name" value="LemA"/>
    <property type="match status" value="1"/>
</dbReference>
<evidence type="ECO:0000256" key="1">
    <source>
        <dbReference type="ARBA" id="ARBA00004167"/>
    </source>
</evidence>
<evidence type="ECO:0000256" key="4">
    <source>
        <dbReference type="ARBA" id="ARBA00022989"/>
    </source>
</evidence>